<sequence length="95" mass="10337">MTLERFQRIAQLLGNTTRDRTYLVSFPGQLVLEAANLDGSDLAGLRAGLSNAGFCEVPAPRRGGVEMVRFVVERTDHEGCAASADLSDADVEQRR</sequence>
<dbReference type="AlphaFoldDB" id="A0A1J5PFE1"/>
<comment type="caution">
    <text evidence="1">The sequence shown here is derived from an EMBL/GenBank/DDBJ whole genome shotgun (WGS) entry which is preliminary data.</text>
</comment>
<accession>A0A1J5PFE1</accession>
<evidence type="ECO:0000313" key="1">
    <source>
        <dbReference type="EMBL" id="OIQ66252.1"/>
    </source>
</evidence>
<gene>
    <name evidence="1" type="ORF">GALL_521800</name>
</gene>
<reference evidence="1" key="1">
    <citation type="submission" date="2016-10" db="EMBL/GenBank/DDBJ databases">
        <title>Sequence of Gallionella enrichment culture.</title>
        <authorList>
            <person name="Poehlein A."/>
            <person name="Muehling M."/>
            <person name="Daniel R."/>
        </authorList>
    </citation>
    <scope>NUCLEOTIDE SEQUENCE</scope>
</reference>
<name>A0A1J5PFE1_9ZZZZ</name>
<protein>
    <submittedName>
        <fullName evidence="1">Uncharacterized protein</fullName>
    </submittedName>
</protein>
<dbReference type="EMBL" id="MLJW01006733">
    <property type="protein sequence ID" value="OIQ66252.1"/>
    <property type="molecule type" value="Genomic_DNA"/>
</dbReference>
<organism evidence="1">
    <name type="scientific">mine drainage metagenome</name>
    <dbReference type="NCBI Taxonomy" id="410659"/>
    <lineage>
        <taxon>unclassified sequences</taxon>
        <taxon>metagenomes</taxon>
        <taxon>ecological metagenomes</taxon>
    </lineage>
</organism>
<proteinExistence type="predicted"/>